<dbReference type="InterPro" id="IPR022085">
    <property type="entry name" value="OpdG"/>
</dbReference>
<comment type="caution">
    <text evidence="2">The sequence shown here is derived from an EMBL/GenBank/DDBJ whole genome shotgun (WGS) entry which is preliminary data.</text>
</comment>
<evidence type="ECO:0000313" key="2">
    <source>
        <dbReference type="EMBL" id="CAD0090017.1"/>
    </source>
</evidence>
<feature type="compositionally biased region" description="Pro residues" evidence="1">
    <location>
        <begin position="26"/>
        <end position="36"/>
    </location>
</feature>
<feature type="region of interest" description="Disordered" evidence="1">
    <location>
        <begin position="18"/>
        <end position="39"/>
    </location>
</feature>
<proteinExistence type="predicted"/>
<dbReference type="Proteomes" id="UP000716446">
    <property type="component" value="Unassembled WGS sequence"/>
</dbReference>
<dbReference type="AlphaFoldDB" id="A0A9N8PCS2"/>
<gene>
    <name evidence="2" type="ORF">AWRI4619_LOCUS6088</name>
</gene>
<accession>A0A9N8PCS2</accession>
<dbReference type="PANTHER" id="PTHR38797">
    <property type="entry name" value="NUCLEAR PORE COMPLEX PROTEIN NUP85-RELATED"/>
    <property type="match status" value="1"/>
</dbReference>
<reference evidence="2" key="1">
    <citation type="submission" date="2020-06" db="EMBL/GenBank/DDBJ databases">
        <authorList>
            <person name="Onetto C."/>
        </authorList>
    </citation>
    <scope>NUCLEOTIDE SEQUENCE</scope>
</reference>
<dbReference type="PANTHER" id="PTHR38797:SF4">
    <property type="entry name" value="NUCLEAR PORE COMPLEX PROTEIN NUP85"/>
    <property type="match status" value="1"/>
</dbReference>
<dbReference type="InterPro" id="IPR053204">
    <property type="entry name" value="Oxopyrrolidines_Biosynth-assoc"/>
</dbReference>
<sequence>MVEEYIRQQHEWLGRLYPAQGNNFDSPPPQPTPDPQSPQWHTIQTFQDLLESKCQAQEAAKRLTNVTSSTTDFQIETLCNNMWGCIFSAVEHFSSIETLSALSNLLACLASLPQAINTHQEPMFIEGLGTFIQPGEPILLRERLWADLPFFSLNLAERMQGPGAYLSKNEHASEASRKWANMNTFVAILVRDHGTAFPTLFGSCVTYAFMTLSSALEHPPNSRLDRNTIVHLSAACRWILVARDVVREAVDTGYKGEPWTAMAGKLWQDQDGTDQVVGRRWTFWKSKFEILGGDLQGDAEMADIALRVSRLM</sequence>
<dbReference type="EMBL" id="CAIJEN010000008">
    <property type="protein sequence ID" value="CAD0090017.1"/>
    <property type="molecule type" value="Genomic_DNA"/>
</dbReference>
<keyword evidence="3" id="KW-1185">Reference proteome</keyword>
<name>A0A9N8PCS2_9PEZI</name>
<dbReference type="Pfam" id="PF12311">
    <property type="entry name" value="DUF3632"/>
    <property type="match status" value="1"/>
</dbReference>
<evidence type="ECO:0000313" key="3">
    <source>
        <dbReference type="Proteomes" id="UP000716446"/>
    </source>
</evidence>
<evidence type="ECO:0000256" key="1">
    <source>
        <dbReference type="SAM" id="MobiDB-lite"/>
    </source>
</evidence>
<organism evidence="2 3">
    <name type="scientific">Aureobasidium vineae</name>
    <dbReference type="NCBI Taxonomy" id="2773715"/>
    <lineage>
        <taxon>Eukaryota</taxon>
        <taxon>Fungi</taxon>
        <taxon>Dikarya</taxon>
        <taxon>Ascomycota</taxon>
        <taxon>Pezizomycotina</taxon>
        <taxon>Dothideomycetes</taxon>
        <taxon>Dothideomycetidae</taxon>
        <taxon>Dothideales</taxon>
        <taxon>Saccotheciaceae</taxon>
        <taxon>Aureobasidium</taxon>
    </lineage>
</organism>
<protein>
    <submittedName>
        <fullName evidence="2">Uncharacterized protein</fullName>
    </submittedName>
</protein>